<keyword evidence="2" id="KW-0732">Signal</keyword>
<evidence type="ECO:0000256" key="2">
    <source>
        <dbReference type="SAM" id="SignalP"/>
    </source>
</evidence>
<keyword evidence="4" id="KW-1185">Reference proteome</keyword>
<dbReference type="RefSeq" id="WP_166324579.1">
    <property type="nucleotide sequence ID" value="NZ_CP049934.1"/>
</dbReference>
<reference evidence="3 4" key="1">
    <citation type="submission" date="2020-03" db="EMBL/GenBank/DDBJ databases">
        <title>Leucobacter sp. nov., isolated from beetles.</title>
        <authorList>
            <person name="Hyun D.-W."/>
            <person name="Bae J.-W."/>
        </authorList>
    </citation>
    <scope>NUCLEOTIDE SEQUENCE [LARGE SCALE GENOMIC DNA]</scope>
    <source>
        <strain evidence="3 4">HDW9B</strain>
    </source>
</reference>
<dbReference type="InterPro" id="IPR012334">
    <property type="entry name" value="Pectin_lyas_fold"/>
</dbReference>
<dbReference type="Proteomes" id="UP000501387">
    <property type="component" value="Chromosome"/>
</dbReference>
<gene>
    <name evidence="3" type="ORF">G7067_11745</name>
</gene>
<dbReference type="KEGG" id="lins:G7067_11745"/>
<sequence>MIFGALASGLAAVMVASVATAAQAAPLADAPITQGLSEESMSDAQDGSPGQSDPAEDEPAESAPAEHVDTEPTEPVAGVGIQAASLSDIDELKNLIESSTASISIELEPKVYTFDANVGITGQIVSPLGHVVELVGAVDADGQPATTFQMGPNAAAGARFLRAETGTLKLSNIRFTGTTDKNGGVSARNIVATNTIFTNNHTLDAVNGGGAIRITGGDLSVDHSSFTNNSSEGASDGGAISSQFSGSVRINDSVFDGNRRTGNNNQYGGAISVKQPGVPGSVVEITDSIFTNNVLSATGSWSTGGAVRIYGTTNLTSVLIDNSLFKDNKTTVMLTQSGGAIGFMDTAKSTVSNCTFIGN</sequence>
<dbReference type="EMBL" id="CP049934">
    <property type="protein sequence ID" value="QIM16919.1"/>
    <property type="molecule type" value="Genomic_DNA"/>
</dbReference>
<evidence type="ECO:0000256" key="1">
    <source>
        <dbReference type="SAM" id="MobiDB-lite"/>
    </source>
</evidence>
<organism evidence="3 4">
    <name type="scientific">Leucobacter insecticola</name>
    <dbReference type="NCBI Taxonomy" id="2714934"/>
    <lineage>
        <taxon>Bacteria</taxon>
        <taxon>Bacillati</taxon>
        <taxon>Actinomycetota</taxon>
        <taxon>Actinomycetes</taxon>
        <taxon>Micrococcales</taxon>
        <taxon>Microbacteriaceae</taxon>
        <taxon>Leucobacter</taxon>
    </lineage>
</organism>
<accession>A0A6G8FKV6</accession>
<dbReference type="AlphaFoldDB" id="A0A6G8FKV6"/>
<evidence type="ECO:0000313" key="4">
    <source>
        <dbReference type="Proteomes" id="UP000501387"/>
    </source>
</evidence>
<proteinExistence type="predicted"/>
<feature type="signal peptide" evidence="2">
    <location>
        <begin position="1"/>
        <end position="24"/>
    </location>
</feature>
<evidence type="ECO:0008006" key="5">
    <source>
        <dbReference type="Google" id="ProtNLM"/>
    </source>
</evidence>
<feature type="chain" id="PRO_5026096815" description="Right handed beta helix domain-containing protein" evidence="2">
    <location>
        <begin position="25"/>
        <end position="359"/>
    </location>
</feature>
<evidence type="ECO:0000313" key="3">
    <source>
        <dbReference type="EMBL" id="QIM16919.1"/>
    </source>
</evidence>
<name>A0A6G8FKV6_9MICO</name>
<dbReference type="InterPro" id="IPR011050">
    <property type="entry name" value="Pectin_lyase_fold/virulence"/>
</dbReference>
<dbReference type="Gene3D" id="2.160.20.10">
    <property type="entry name" value="Single-stranded right-handed beta-helix, Pectin lyase-like"/>
    <property type="match status" value="1"/>
</dbReference>
<feature type="compositionally biased region" description="Polar residues" evidence="1">
    <location>
        <begin position="37"/>
        <end position="51"/>
    </location>
</feature>
<protein>
    <recommendedName>
        <fullName evidence="5">Right handed beta helix domain-containing protein</fullName>
    </recommendedName>
</protein>
<dbReference type="SUPFAM" id="SSF51126">
    <property type="entry name" value="Pectin lyase-like"/>
    <property type="match status" value="1"/>
</dbReference>
<feature type="region of interest" description="Disordered" evidence="1">
    <location>
        <begin position="37"/>
        <end position="75"/>
    </location>
</feature>